<accession>A0AA40AAY6</accession>
<feature type="compositionally biased region" description="Basic and acidic residues" evidence="1">
    <location>
        <begin position="188"/>
        <end position="199"/>
    </location>
</feature>
<feature type="region of interest" description="Disordered" evidence="1">
    <location>
        <begin position="188"/>
        <end position="223"/>
    </location>
</feature>
<feature type="compositionally biased region" description="Acidic residues" evidence="1">
    <location>
        <begin position="1"/>
        <end position="34"/>
    </location>
</feature>
<feature type="compositionally biased region" description="Polar residues" evidence="1">
    <location>
        <begin position="200"/>
        <end position="212"/>
    </location>
</feature>
<name>A0AA40AAY6_9PEZI</name>
<dbReference type="EMBL" id="JAUIRO010000005">
    <property type="protein sequence ID" value="KAK0712575.1"/>
    <property type="molecule type" value="Genomic_DNA"/>
</dbReference>
<comment type="caution">
    <text evidence="3">The sequence shown here is derived from an EMBL/GenBank/DDBJ whole genome shotgun (WGS) entry which is preliminary data.</text>
</comment>
<sequence length="316" mass="35125">MYANAEDGDDEPAQQEHQQDEEQDEQEDEDEEHEFGDLPGDHDGMVERMLAYYKAFGYGKWLWYREDRDKRLRLRGRGVTLDLDEIRALARAADDIELWELGQISLFEQKKPALSTWILHNVSQIPAGIALVAIELALFTEHMRRFGQLDDAEDGILSLASENGYGGNGSDIATIAFWTQGQDDFSAHDLDDTSAHDLDNSSAHNQDHNSSAHGGDNFPAGSQHNSSELFGSDYINRHGGRRCQVCALTVHRRDPNTGRTTARPSHVSLACGTCEEPPASPSEPPRSAFTVSLPAVVALNTVAVARFLYFLCRPRS</sequence>
<proteinExistence type="predicted"/>
<dbReference type="RefSeq" id="XP_060293898.1">
    <property type="nucleotide sequence ID" value="XM_060447099.1"/>
</dbReference>
<feature type="region of interest" description="Disordered" evidence="1">
    <location>
        <begin position="1"/>
        <end position="42"/>
    </location>
</feature>
<keyword evidence="4" id="KW-1185">Reference proteome</keyword>
<evidence type="ECO:0000256" key="1">
    <source>
        <dbReference type="SAM" id="MobiDB-lite"/>
    </source>
</evidence>
<evidence type="ECO:0000313" key="4">
    <source>
        <dbReference type="Proteomes" id="UP001172101"/>
    </source>
</evidence>
<keyword evidence="2" id="KW-0472">Membrane</keyword>
<keyword evidence="2" id="KW-1133">Transmembrane helix</keyword>
<dbReference type="AlphaFoldDB" id="A0AA40AAY6"/>
<evidence type="ECO:0000256" key="2">
    <source>
        <dbReference type="SAM" id="Phobius"/>
    </source>
</evidence>
<dbReference type="Proteomes" id="UP001172101">
    <property type="component" value="Unassembled WGS sequence"/>
</dbReference>
<gene>
    <name evidence="3" type="ORF">B0T26DRAFT_803619</name>
</gene>
<keyword evidence="2" id="KW-0812">Transmembrane</keyword>
<reference evidence="3" key="1">
    <citation type="submission" date="2023-06" db="EMBL/GenBank/DDBJ databases">
        <title>Genome-scale phylogeny and comparative genomics of the fungal order Sordariales.</title>
        <authorList>
            <consortium name="Lawrence Berkeley National Laboratory"/>
            <person name="Hensen N."/>
            <person name="Bonometti L."/>
            <person name="Westerberg I."/>
            <person name="Brannstrom I.O."/>
            <person name="Guillou S."/>
            <person name="Cros-Aarteil S."/>
            <person name="Calhoun S."/>
            <person name="Haridas S."/>
            <person name="Kuo A."/>
            <person name="Mondo S."/>
            <person name="Pangilinan J."/>
            <person name="Riley R."/>
            <person name="LaButti K."/>
            <person name="Andreopoulos B."/>
            <person name="Lipzen A."/>
            <person name="Chen C."/>
            <person name="Yanf M."/>
            <person name="Daum C."/>
            <person name="Ng V."/>
            <person name="Clum A."/>
            <person name="Steindorff A."/>
            <person name="Ohm R."/>
            <person name="Martin F."/>
            <person name="Silar P."/>
            <person name="Natvig D."/>
            <person name="Lalanne C."/>
            <person name="Gautier V."/>
            <person name="Ament-velasquez S.L."/>
            <person name="Kruys A."/>
            <person name="Hutchinson M.I."/>
            <person name="Powell A.J."/>
            <person name="Barry K."/>
            <person name="Miller A.N."/>
            <person name="Grigoriev I.V."/>
            <person name="Debuchy R."/>
            <person name="Gladieux P."/>
            <person name="Thoren M.H."/>
            <person name="Johannesson H."/>
        </authorList>
    </citation>
    <scope>NUCLEOTIDE SEQUENCE</scope>
    <source>
        <strain evidence="3">SMH2392-1A</strain>
    </source>
</reference>
<protein>
    <submittedName>
        <fullName evidence="3">Uncharacterized protein</fullName>
    </submittedName>
</protein>
<dbReference type="GeneID" id="85330369"/>
<feature type="transmembrane region" description="Helical" evidence="2">
    <location>
        <begin position="291"/>
        <end position="312"/>
    </location>
</feature>
<organism evidence="3 4">
    <name type="scientific">Lasiosphaeria miniovina</name>
    <dbReference type="NCBI Taxonomy" id="1954250"/>
    <lineage>
        <taxon>Eukaryota</taxon>
        <taxon>Fungi</taxon>
        <taxon>Dikarya</taxon>
        <taxon>Ascomycota</taxon>
        <taxon>Pezizomycotina</taxon>
        <taxon>Sordariomycetes</taxon>
        <taxon>Sordariomycetidae</taxon>
        <taxon>Sordariales</taxon>
        <taxon>Lasiosphaeriaceae</taxon>
        <taxon>Lasiosphaeria</taxon>
    </lineage>
</organism>
<evidence type="ECO:0000313" key="3">
    <source>
        <dbReference type="EMBL" id="KAK0712575.1"/>
    </source>
</evidence>